<proteinExistence type="predicted"/>
<dbReference type="AlphaFoldDB" id="S5VFD9"/>
<keyword evidence="1" id="KW-0614">Plasmid</keyword>
<gene>
    <name evidence="1" type="ORF">B446_35928</name>
</gene>
<keyword evidence="2" id="KW-1185">Reference proteome</keyword>
<dbReference type="HOGENOM" id="CLU_2048345_0_0_11"/>
<evidence type="ECO:0000313" key="2">
    <source>
        <dbReference type="Proteomes" id="UP000015423"/>
    </source>
</evidence>
<dbReference type="PATRIC" id="fig|1214242.5.peg.7325"/>
<geneLocation type="plasmid" evidence="1 2">
    <name>pSCO2</name>
</geneLocation>
<dbReference type="Proteomes" id="UP000015423">
    <property type="component" value="Plasmid pSCO2"/>
</dbReference>
<dbReference type="KEGG" id="sci:B446_35928"/>
<organism evidence="1 2">
    <name type="scientific">Streptomyces collinus (strain DSM 40733 / Tue 365)</name>
    <dbReference type="NCBI Taxonomy" id="1214242"/>
    <lineage>
        <taxon>Bacteria</taxon>
        <taxon>Bacillati</taxon>
        <taxon>Actinomycetota</taxon>
        <taxon>Actinomycetes</taxon>
        <taxon>Kitasatosporales</taxon>
        <taxon>Streptomycetaceae</taxon>
        <taxon>Streptomyces</taxon>
    </lineage>
</organism>
<reference evidence="1 2" key="1">
    <citation type="submission" date="2012-10" db="EMBL/GenBank/DDBJ databases">
        <title>The complete genome sequence of Streptomyces collinus Tu 365.</title>
        <authorList>
            <person name="Ruckert C."/>
            <person name="Szczepanowski R."/>
            <person name="Goesmann A."/>
            <person name="Pross E.K."/>
            <person name="Musiol E.M."/>
            <person name="Blin K."/>
            <person name="Wohlleben W."/>
            <person name="Puhler A."/>
            <person name="Weber T."/>
            <person name="Kalinowski J."/>
        </authorList>
    </citation>
    <scope>NUCLEOTIDE SEQUENCE [LARGE SCALE GENOMIC DNA]</scope>
    <source>
        <strain evidence="2">DSM 40733 / Tue 365</strain>
        <plasmid evidence="1 2">pSCO2</plasmid>
    </source>
</reference>
<accession>S5VFD9</accession>
<dbReference type="EMBL" id="CP006261">
    <property type="protein sequence ID" value="AGS73944.1"/>
    <property type="molecule type" value="Genomic_DNA"/>
</dbReference>
<evidence type="ECO:0000313" key="1">
    <source>
        <dbReference type="EMBL" id="AGS73944.1"/>
    </source>
</evidence>
<name>S5VFD9_STRC3</name>
<protein>
    <submittedName>
        <fullName evidence="1">Uncharacterized protein</fullName>
    </submittedName>
</protein>
<sequence length="120" mass="13008">MSSPHDYPATRFPLTASASGKFAADGTLTLKVTPPQFELWEINLTGVFTDDPATATVIPEADLYQGVVSPVAWRGGTYSGNRDQSTAHIFLQRDEPLYCVWTGGTSGRTGTLAVSGWIWR</sequence>
<dbReference type="RefSeq" id="WP_020943845.1">
    <property type="nucleotide sequence ID" value="NC_021986.1"/>
</dbReference>